<evidence type="ECO:0000313" key="2">
    <source>
        <dbReference type="Proteomes" id="UP001519460"/>
    </source>
</evidence>
<gene>
    <name evidence="1" type="ORF">BaRGS_00006440</name>
</gene>
<comment type="caution">
    <text evidence="1">The sequence shown here is derived from an EMBL/GenBank/DDBJ whole genome shotgun (WGS) entry which is preliminary data.</text>
</comment>
<proteinExistence type="predicted"/>
<name>A0ABD0LSQ5_9CAEN</name>
<organism evidence="1 2">
    <name type="scientific">Batillaria attramentaria</name>
    <dbReference type="NCBI Taxonomy" id="370345"/>
    <lineage>
        <taxon>Eukaryota</taxon>
        <taxon>Metazoa</taxon>
        <taxon>Spiralia</taxon>
        <taxon>Lophotrochozoa</taxon>
        <taxon>Mollusca</taxon>
        <taxon>Gastropoda</taxon>
        <taxon>Caenogastropoda</taxon>
        <taxon>Sorbeoconcha</taxon>
        <taxon>Cerithioidea</taxon>
        <taxon>Batillariidae</taxon>
        <taxon>Batillaria</taxon>
    </lineage>
</organism>
<dbReference type="AlphaFoldDB" id="A0ABD0LSQ5"/>
<accession>A0ABD0LSQ5</accession>
<dbReference type="EMBL" id="JACVVK020000026">
    <property type="protein sequence ID" value="KAK7502487.1"/>
    <property type="molecule type" value="Genomic_DNA"/>
</dbReference>
<reference evidence="1 2" key="1">
    <citation type="journal article" date="2023" name="Sci. Data">
        <title>Genome assembly of the Korean intertidal mud-creeper Batillaria attramentaria.</title>
        <authorList>
            <person name="Patra A.K."/>
            <person name="Ho P.T."/>
            <person name="Jun S."/>
            <person name="Lee S.J."/>
            <person name="Kim Y."/>
            <person name="Won Y.J."/>
        </authorList>
    </citation>
    <scope>NUCLEOTIDE SEQUENCE [LARGE SCALE GENOMIC DNA]</scope>
    <source>
        <strain evidence="1">Wonlab-2016</strain>
    </source>
</reference>
<evidence type="ECO:0000313" key="1">
    <source>
        <dbReference type="EMBL" id="KAK7502487.1"/>
    </source>
</evidence>
<protein>
    <submittedName>
        <fullName evidence="1">Uncharacterized protein</fullName>
    </submittedName>
</protein>
<sequence length="85" mass="9369">MVRMYTHKKHMAPVVRNTGPTSCIGHNTRVATLIGHDTRVATLIGRNTRVATLIALYRLEARSMHSAPSHWGGSNLDFDTLVAES</sequence>
<keyword evidence="2" id="KW-1185">Reference proteome</keyword>
<dbReference type="Proteomes" id="UP001519460">
    <property type="component" value="Unassembled WGS sequence"/>
</dbReference>